<feature type="compositionally biased region" description="Polar residues" evidence="1">
    <location>
        <begin position="206"/>
        <end position="218"/>
    </location>
</feature>
<evidence type="ECO:0000313" key="2">
    <source>
        <dbReference type="EMBL" id="CAI6336195.1"/>
    </source>
</evidence>
<evidence type="ECO:0000313" key="3">
    <source>
        <dbReference type="Proteomes" id="UP001152607"/>
    </source>
</evidence>
<feature type="region of interest" description="Disordered" evidence="1">
    <location>
        <begin position="247"/>
        <end position="281"/>
    </location>
</feature>
<feature type="compositionally biased region" description="Basic and acidic residues" evidence="1">
    <location>
        <begin position="60"/>
        <end position="96"/>
    </location>
</feature>
<protein>
    <submittedName>
        <fullName evidence="2">Uncharacterized protein</fullName>
    </submittedName>
</protein>
<keyword evidence="3" id="KW-1185">Reference proteome</keyword>
<feature type="region of interest" description="Disordered" evidence="1">
    <location>
        <begin position="60"/>
        <end position="232"/>
    </location>
</feature>
<dbReference type="Proteomes" id="UP001152607">
    <property type="component" value="Unassembled WGS sequence"/>
</dbReference>
<dbReference type="EMBL" id="CAOQHR010000006">
    <property type="protein sequence ID" value="CAI6336195.1"/>
    <property type="molecule type" value="Genomic_DNA"/>
</dbReference>
<reference evidence="2" key="1">
    <citation type="submission" date="2023-01" db="EMBL/GenBank/DDBJ databases">
        <authorList>
            <person name="Van Ghelder C."/>
            <person name="Rancurel C."/>
        </authorList>
    </citation>
    <scope>NUCLEOTIDE SEQUENCE</scope>
    <source>
        <strain evidence="2">CNCM I-4278</strain>
    </source>
</reference>
<comment type="caution">
    <text evidence="2">The sequence shown here is derived from an EMBL/GenBank/DDBJ whole genome shotgun (WGS) entry which is preliminary data.</text>
</comment>
<accession>A0A9W4UHS5</accession>
<feature type="compositionally biased region" description="Polar residues" evidence="1">
    <location>
        <begin position="108"/>
        <end position="118"/>
    </location>
</feature>
<dbReference type="AlphaFoldDB" id="A0A9W4UHS5"/>
<proteinExistence type="predicted"/>
<gene>
    <name evidence="2" type="ORF">PDIGIT_LOCUS9287</name>
</gene>
<name>A0A9W4UHS5_9PLEO</name>
<evidence type="ECO:0000256" key="1">
    <source>
        <dbReference type="SAM" id="MobiDB-lite"/>
    </source>
</evidence>
<sequence length="281" mass="31183">MTLLNELQSEQDSIHRTVSELLTMKQLSAKAKALLEGLRKSSSKVGISIASMRQNAVEWSKLEKGHASKATKRDSDTDKGAEKGFAKQSKQREAKSNRKRTAVDSNMEETVNLSTSSLPAAYSHAASQRTKRPFVYTDEEDSADVNLAKKPKVLKEEASMPKAEQQSLSSHHKATSKQFPKPFHAGNNHKKDPEPTTKKRWAGAPQESTSTANIQYNKQESRVRKRRADVPVFKKRKVTANEADIDAESGSGVGIGKRKGPTTVNDSWASVVRTEKKRRLK</sequence>
<organism evidence="2 3">
    <name type="scientific">Periconia digitata</name>
    <dbReference type="NCBI Taxonomy" id="1303443"/>
    <lineage>
        <taxon>Eukaryota</taxon>
        <taxon>Fungi</taxon>
        <taxon>Dikarya</taxon>
        <taxon>Ascomycota</taxon>
        <taxon>Pezizomycotina</taxon>
        <taxon>Dothideomycetes</taxon>
        <taxon>Pleosporomycetidae</taxon>
        <taxon>Pleosporales</taxon>
        <taxon>Massarineae</taxon>
        <taxon>Periconiaceae</taxon>
        <taxon>Periconia</taxon>
    </lineage>
</organism>
<feature type="compositionally biased region" description="Basic residues" evidence="1">
    <location>
        <begin position="223"/>
        <end position="232"/>
    </location>
</feature>